<sequence>MVMDCSFQKQRARCALSMFHLWGELHLVLCLYRRSYGEAYTAPELTAPLEATDLSFLHPSLTADKVESLLVMMQADHTKLICHHLMLLWIQKIRALVLFTEVTNEHLEASLQATAKLVFSHVDMTVSTSVWSQRVCEISESRFPVASLHTLLINFPLLSPYLPAKDVTALCQFFLEVMAHTKGKDVVDRQVAVLLFYKKNSISQTKIVTTYLGSQAFIECKLAQTCYVTAVWKCVSTMFKARKRKLDSEEEPRGLCRALVDVLSGPVKWEKYAETVPQADYSSKQLLPSEGLNKMWEAIHAASEKLAAIIATSSETFSERITVADVSFLLEALDRLPLGSLFPGNQLRCMLGLLAVTFLLEGTVEKKSGPLWEKRLAVVKSAVGTFSALLQSPRRSWLLDFVSGGALISRLVAVFQGNLLSTALCSRVSQALEDESMLQLYEGILEALVRQALRKKNTVRMLSSVVKEVHLSESASF</sequence>
<dbReference type="PANTHER" id="PTHR15682:SF2">
    <property type="entry name" value="UNHEALTHY RIBOSOME BIOGENESIS PROTEIN 2 HOMOLOG"/>
    <property type="match status" value="1"/>
</dbReference>
<dbReference type="VEuPathDB" id="VectorBase:LOC119171547"/>
<keyword evidence="2" id="KW-1185">Reference proteome</keyword>
<name>A0A9J6DMM1_RHIMP</name>
<organism evidence="1 2">
    <name type="scientific">Rhipicephalus microplus</name>
    <name type="common">Cattle tick</name>
    <name type="synonym">Boophilus microplus</name>
    <dbReference type="NCBI Taxonomy" id="6941"/>
    <lineage>
        <taxon>Eukaryota</taxon>
        <taxon>Metazoa</taxon>
        <taxon>Ecdysozoa</taxon>
        <taxon>Arthropoda</taxon>
        <taxon>Chelicerata</taxon>
        <taxon>Arachnida</taxon>
        <taxon>Acari</taxon>
        <taxon>Parasitiformes</taxon>
        <taxon>Ixodida</taxon>
        <taxon>Ixodoidea</taxon>
        <taxon>Ixodidae</taxon>
        <taxon>Rhipicephalinae</taxon>
        <taxon>Rhipicephalus</taxon>
        <taxon>Boophilus</taxon>
    </lineage>
</organism>
<comment type="caution">
    <text evidence="1">The sequence shown here is derived from an EMBL/GenBank/DDBJ whole genome shotgun (WGS) entry which is preliminary data.</text>
</comment>
<reference evidence="1" key="1">
    <citation type="journal article" date="2020" name="Cell">
        <title>Large-Scale Comparative Analyses of Tick Genomes Elucidate Their Genetic Diversity and Vector Capacities.</title>
        <authorList>
            <consortium name="Tick Genome and Microbiome Consortium (TIGMIC)"/>
            <person name="Jia N."/>
            <person name="Wang J."/>
            <person name="Shi W."/>
            <person name="Du L."/>
            <person name="Sun Y."/>
            <person name="Zhan W."/>
            <person name="Jiang J.F."/>
            <person name="Wang Q."/>
            <person name="Zhang B."/>
            <person name="Ji P."/>
            <person name="Bell-Sakyi L."/>
            <person name="Cui X.M."/>
            <person name="Yuan T.T."/>
            <person name="Jiang B.G."/>
            <person name="Yang W.F."/>
            <person name="Lam T.T."/>
            <person name="Chang Q.C."/>
            <person name="Ding S.J."/>
            <person name="Wang X.J."/>
            <person name="Zhu J.G."/>
            <person name="Ruan X.D."/>
            <person name="Zhao L."/>
            <person name="Wei J.T."/>
            <person name="Ye R.Z."/>
            <person name="Que T.C."/>
            <person name="Du C.H."/>
            <person name="Zhou Y.H."/>
            <person name="Cheng J.X."/>
            <person name="Dai P.F."/>
            <person name="Guo W.B."/>
            <person name="Han X.H."/>
            <person name="Huang E.J."/>
            <person name="Li L.F."/>
            <person name="Wei W."/>
            <person name="Gao Y.C."/>
            <person name="Liu J.Z."/>
            <person name="Shao H.Z."/>
            <person name="Wang X."/>
            <person name="Wang C.C."/>
            <person name="Yang T.C."/>
            <person name="Huo Q.B."/>
            <person name="Li W."/>
            <person name="Chen H.Y."/>
            <person name="Chen S.E."/>
            <person name="Zhou L.G."/>
            <person name="Ni X.B."/>
            <person name="Tian J.H."/>
            <person name="Sheng Y."/>
            <person name="Liu T."/>
            <person name="Pan Y.S."/>
            <person name="Xia L.Y."/>
            <person name="Li J."/>
            <person name="Zhao F."/>
            <person name="Cao W.C."/>
        </authorList>
    </citation>
    <scope>NUCLEOTIDE SEQUENCE</scope>
    <source>
        <strain evidence="1">Rmic-2018</strain>
    </source>
</reference>
<dbReference type="PANTHER" id="PTHR15682">
    <property type="entry name" value="UNHEALTHY RIBOSOME BIOGENESIS PROTEIN 2 HOMOLOG"/>
    <property type="match status" value="1"/>
</dbReference>
<gene>
    <name evidence="1" type="ORF">HPB51_011708</name>
</gene>
<protein>
    <submittedName>
        <fullName evidence="1">Uncharacterized protein</fullName>
    </submittedName>
</protein>
<dbReference type="EMBL" id="JABSTU010000008">
    <property type="protein sequence ID" value="KAH8023265.1"/>
    <property type="molecule type" value="Genomic_DNA"/>
</dbReference>
<evidence type="ECO:0000313" key="1">
    <source>
        <dbReference type="EMBL" id="KAH8023265.1"/>
    </source>
</evidence>
<dbReference type="Proteomes" id="UP000821866">
    <property type="component" value="Chromosome 6"/>
</dbReference>
<dbReference type="AlphaFoldDB" id="A0A9J6DMM1"/>
<accession>A0A9J6DMM1</accession>
<dbReference type="GO" id="GO:0042254">
    <property type="term" value="P:ribosome biogenesis"/>
    <property type="evidence" value="ECO:0007669"/>
    <property type="project" value="TreeGrafter"/>
</dbReference>
<dbReference type="GO" id="GO:0005730">
    <property type="term" value="C:nucleolus"/>
    <property type="evidence" value="ECO:0007669"/>
    <property type="project" value="TreeGrafter"/>
</dbReference>
<proteinExistence type="predicted"/>
<evidence type="ECO:0000313" key="2">
    <source>
        <dbReference type="Proteomes" id="UP000821866"/>
    </source>
</evidence>
<reference evidence="1" key="2">
    <citation type="submission" date="2021-09" db="EMBL/GenBank/DDBJ databases">
        <authorList>
            <person name="Jia N."/>
            <person name="Wang J."/>
            <person name="Shi W."/>
            <person name="Du L."/>
            <person name="Sun Y."/>
            <person name="Zhan W."/>
            <person name="Jiang J."/>
            <person name="Wang Q."/>
            <person name="Zhang B."/>
            <person name="Ji P."/>
            <person name="Sakyi L.B."/>
            <person name="Cui X."/>
            <person name="Yuan T."/>
            <person name="Jiang B."/>
            <person name="Yang W."/>
            <person name="Lam T.T.-Y."/>
            <person name="Chang Q."/>
            <person name="Ding S."/>
            <person name="Wang X."/>
            <person name="Zhu J."/>
            <person name="Ruan X."/>
            <person name="Zhao L."/>
            <person name="Wei J."/>
            <person name="Que T."/>
            <person name="Du C."/>
            <person name="Cheng J."/>
            <person name="Dai P."/>
            <person name="Han X."/>
            <person name="Huang E."/>
            <person name="Gao Y."/>
            <person name="Liu J."/>
            <person name="Shao H."/>
            <person name="Ye R."/>
            <person name="Li L."/>
            <person name="Wei W."/>
            <person name="Wang X."/>
            <person name="Wang C."/>
            <person name="Huo Q."/>
            <person name="Li W."/>
            <person name="Guo W."/>
            <person name="Chen H."/>
            <person name="Chen S."/>
            <person name="Zhou L."/>
            <person name="Zhou L."/>
            <person name="Ni X."/>
            <person name="Tian J."/>
            <person name="Zhou Y."/>
            <person name="Sheng Y."/>
            <person name="Liu T."/>
            <person name="Pan Y."/>
            <person name="Xia L."/>
            <person name="Li J."/>
            <person name="Zhao F."/>
            <person name="Cao W."/>
        </authorList>
    </citation>
    <scope>NUCLEOTIDE SEQUENCE</scope>
    <source>
        <strain evidence="1">Rmic-2018</strain>
        <tissue evidence="1">Larvae</tissue>
    </source>
</reference>
<dbReference type="InterPro" id="IPR052609">
    <property type="entry name" value="Ribosome_Biogenesis_Reg"/>
</dbReference>